<keyword evidence="7" id="KW-0804">Transcription</keyword>
<dbReference type="PROSITE" id="PS50983">
    <property type="entry name" value="FE_B12_PBP"/>
    <property type="match status" value="1"/>
</dbReference>
<keyword evidence="5" id="KW-0805">Transcription regulation</keyword>
<dbReference type="GO" id="GO:0003700">
    <property type="term" value="F:DNA-binding transcription factor activity"/>
    <property type="evidence" value="ECO:0007669"/>
    <property type="project" value="InterPro"/>
</dbReference>
<proteinExistence type="inferred from homology"/>
<dbReference type="InterPro" id="IPR018060">
    <property type="entry name" value="HTH_AraC"/>
</dbReference>
<keyword evidence="11" id="KW-1185">Reference proteome</keyword>
<dbReference type="Gene3D" id="3.40.50.1980">
    <property type="entry name" value="Nitrogenase molybdenum iron protein domain"/>
    <property type="match status" value="2"/>
</dbReference>
<dbReference type="GO" id="GO:1901678">
    <property type="term" value="P:iron coordination entity transport"/>
    <property type="evidence" value="ECO:0007669"/>
    <property type="project" value="UniProtKB-ARBA"/>
</dbReference>
<evidence type="ECO:0000256" key="5">
    <source>
        <dbReference type="ARBA" id="ARBA00023015"/>
    </source>
</evidence>
<dbReference type="Gene3D" id="1.10.10.60">
    <property type="entry name" value="Homeodomain-like"/>
    <property type="match status" value="2"/>
</dbReference>
<evidence type="ECO:0000259" key="8">
    <source>
        <dbReference type="PROSITE" id="PS01124"/>
    </source>
</evidence>
<sequence length="538" mass="61602">MEINSYCYHLAGMERMAYEHELQLPFCPDRYSLILILSGKGQIEIGRDSSSFCPRKLYWCGPGEEIAIRPALRQSVCLYRILFDIIRLPIDKAGKAEKDEPPVLAWGNRELTISDPGKSIRVAHDMHKILCKEASEAERSFFKAQSLFYELLDMIAISCSDESISSTQMEDVVAYVRAHYADVLPRNRLASMAGVHPDHFSRLFRKTTGKGYVDFVTEIRISRAKERLLSTKEGLLEIARKVGYKDEFYFSRKFKQIVGTAPTVYLRKPKSIFSLACNYTAGLLVVGHVPPLGSVTPWIGQRYGNVLRSRPFKPIYWDTCDIRRLKEEARPDVIVCHDKQYDAEQLEMLREIAPTLSIPIKGMDWREQFMTVSELVCEAAKARHWLERYDAWIDATQQRLTRHIDPRATVLIVEVWADELMVFGDSYGRAGHIVYQSFGMSPPKSVKESVMAGAGYQYIGKEQLAEYDADYLFLIVHEDPASRRTADLLQKSEQWRTLKAVRDGRAYEFDGGMFYGYDPASTEAQLQQIENRLSDSSK</sequence>
<dbReference type="OrthoDB" id="2490497at2"/>
<evidence type="ECO:0000256" key="1">
    <source>
        <dbReference type="ARBA" id="ARBA00004196"/>
    </source>
</evidence>
<dbReference type="InterPro" id="IPR018062">
    <property type="entry name" value="HTH_AraC-typ_CS"/>
</dbReference>
<dbReference type="PANTHER" id="PTHR30532">
    <property type="entry name" value="IRON III DICITRATE-BINDING PERIPLASMIC PROTEIN"/>
    <property type="match status" value="1"/>
</dbReference>
<evidence type="ECO:0000256" key="7">
    <source>
        <dbReference type="ARBA" id="ARBA00023163"/>
    </source>
</evidence>
<dbReference type="PROSITE" id="PS00041">
    <property type="entry name" value="HTH_ARAC_FAMILY_1"/>
    <property type="match status" value="1"/>
</dbReference>
<dbReference type="SMART" id="SM00342">
    <property type="entry name" value="HTH_ARAC"/>
    <property type="match status" value="1"/>
</dbReference>
<reference evidence="10 11" key="1">
    <citation type="submission" date="2018-07" db="EMBL/GenBank/DDBJ databases">
        <title>Genomic Encyclopedia of Type Strains, Phase III (KMG-III): the genomes of soil and plant-associated and newly described type strains.</title>
        <authorList>
            <person name="Whitman W."/>
        </authorList>
    </citation>
    <scope>NUCLEOTIDE SEQUENCE [LARGE SCALE GENOMIC DNA]</scope>
    <source>
        <strain evidence="10 11">CECT 7287</strain>
    </source>
</reference>
<protein>
    <submittedName>
        <fullName evidence="10">ABC-type Fe3+-hydroxamate transport system substrate-binding protein</fullName>
    </submittedName>
</protein>
<keyword evidence="4" id="KW-0732">Signal</keyword>
<comment type="subcellular location">
    <subcellularLocation>
        <location evidence="1">Cell envelope</location>
    </subcellularLocation>
</comment>
<dbReference type="SUPFAM" id="SSF46689">
    <property type="entry name" value="Homeodomain-like"/>
    <property type="match status" value="2"/>
</dbReference>
<dbReference type="Pfam" id="PF12833">
    <property type="entry name" value="HTH_18"/>
    <property type="match status" value="1"/>
</dbReference>
<dbReference type="InterPro" id="IPR002491">
    <property type="entry name" value="ABC_transptr_periplasmic_BD"/>
</dbReference>
<dbReference type="GO" id="GO:0030288">
    <property type="term" value="C:outer membrane-bounded periplasmic space"/>
    <property type="evidence" value="ECO:0007669"/>
    <property type="project" value="TreeGrafter"/>
</dbReference>
<dbReference type="InterPro" id="IPR051313">
    <property type="entry name" value="Bact_iron-sidero_bind"/>
</dbReference>
<evidence type="ECO:0000256" key="2">
    <source>
        <dbReference type="ARBA" id="ARBA00008814"/>
    </source>
</evidence>
<comment type="similarity">
    <text evidence="2">Belongs to the bacterial solute-binding protein 8 family.</text>
</comment>
<comment type="caution">
    <text evidence="10">The sequence shown here is derived from an EMBL/GenBank/DDBJ whole genome shotgun (WGS) entry which is preliminary data.</text>
</comment>
<accession>A0A3D9KMV4</accession>
<evidence type="ECO:0000313" key="11">
    <source>
        <dbReference type="Proteomes" id="UP000256977"/>
    </source>
</evidence>
<dbReference type="EMBL" id="QRDZ01000002">
    <property type="protein sequence ID" value="RED87573.1"/>
    <property type="molecule type" value="Genomic_DNA"/>
</dbReference>
<gene>
    <name evidence="10" type="ORF">DFP98_10250</name>
</gene>
<evidence type="ECO:0000256" key="3">
    <source>
        <dbReference type="ARBA" id="ARBA00022448"/>
    </source>
</evidence>
<name>A0A3D9KMV4_9BACL</name>
<dbReference type="InterPro" id="IPR009057">
    <property type="entry name" value="Homeodomain-like_sf"/>
</dbReference>
<evidence type="ECO:0000313" key="10">
    <source>
        <dbReference type="EMBL" id="RED87573.1"/>
    </source>
</evidence>
<dbReference type="GO" id="GO:0043565">
    <property type="term" value="F:sequence-specific DNA binding"/>
    <property type="evidence" value="ECO:0007669"/>
    <property type="project" value="InterPro"/>
</dbReference>
<dbReference type="PROSITE" id="PS01124">
    <property type="entry name" value="HTH_ARAC_FAMILY_2"/>
    <property type="match status" value="1"/>
</dbReference>
<dbReference type="Pfam" id="PF01497">
    <property type="entry name" value="Peripla_BP_2"/>
    <property type="match status" value="1"/>
</dbReference>
<keyword evidence="6" id="KW-0238">DNA-binding</keyword>
<dbReference type="PANTHER" id="PTHR30532:SF26">
    <property type="entry name" value="IRON(3+)-HYDROXAMATE-BINDING PROTEIN FHUD"/>
    <property type="match status" value="1"/>
</dbReference>
<dbReference type="AlphaFoldDB" id="A0A3D9KMV4"/>
<dbReference type="SUPFAM" id="SSF53807">
    <property type="entry name" value="Helical backbone' metal receptor"/>
    <property type="match status" value="1"/>
</dbReference>
<evidence type="ECO:0000259" key="9">
    <source>
        <dbReference type="PROSITE" id="PS50983"/>
    </source>
</evidence>
<dbReference type="Proteomes" id="UP000256977">
    <property type="component" value="Unassembled WGS sequence"/>
</dbReference>
<dbReference type="RefSeq" id="WP_116058984.1">
    <property type="nucleotide sequence ID" value="NZ_QRDZ01000002.1"/>
</dbReference>
<evidence type="ECO:0000256" key="6">
    <source>
        <dbReference type="ARBA" id="ARBA00023125"/>
    </source>
</evidence>
<organism evidence="10 11">
    <name type="scientific">Cohnella phaseoli</name>
    <dbReference type="NCBI Taxonomy" id="456490"/>
    <lineage>
        <taxon>Bacteria</taxon>
        <taxon>Bacillati</taxon>
        <taxon>Bacillota</taxon>
        <taxon>Bacilli</taxon>
        <taxon>Bacillales</taxon>
        <taxon>Paenibacillaceae</taxon>
        <taxon>Cohnella</taxon>
    </lineage>
</organism>
<evidence type="ECO:0000256" key="4">
    <source>
        <dbReference type="ARBA" id="ARBA00022729"/>
    </source>
</evidence>
<feature type="domain" description="HTH araC/xylS-type" evidence="8">
    <location>
        <begin position="170"/>
        <end position="268"/>
    </location>
</feature>
<feature type="domain" description="Fe/B12 periplasmic-binding" evidence="9">
    <location>
        <begin position="227"/>
        <end position="537"/>
    </location>
</feature>
<keyword evidence="3" id="KW-0813">Transport</keyword>